<name>A0A2S4HJ02_9GAMM</name>
<feature type="chain" id="PRO_5015504108" evidence="2">
    <location>
        <begin position="22"/>
        <end position="666"/>
    </location>
</feature>
<dbReference type="Pfam" id="PF00326">
    <property type="entry name" value="Peptidase_S9"/>
    <property type="match status" value="1"/>
</dbReference>
<sequence length="666" mass="73458">MTINKCLFASLLFILSSAVYAADDVSSAAAARAPYQVPELRLYGHLPAIDITALSESGRQLAMVVSVDDRRLLVVGDAGKQLTLKIGLGDIKARDLYWAGERYVILITSSTQNLGMVYGYKYEFQNIAVLDTKTKDVFWPLAKSSKVLNAAFGVYMPMKSDDGWQQCVNTLPLNKSTRSGSVWISGFDIEVRCVNLDSRKLKLLVAGRKDGSGWALGAGPKIIARETHDNVRTDWELYTGKRGDRLYKSKDPFGRNSIIGQGRTEGTILFVSHDKNGLGHLLEMPLDGSAEPVELYPDLGIERYIFNSKTGLLSGFVVSGDQPELQMIDDSLEARVRGTRKAFPNLNVHFESMTDDLGRMIVRTDGAGDAGTWWLVDIASGEAVEIGWRYPGIKADQIGPVKMWHYKAADGLEIPAVLTLPPHRDAKNLPVVVLPHGGPEARDYPQFDWLAQAFASRGYAVLQPNFRGSKGYGNQFRNAGFGEWGRKMQTDLSDGLAALAAEGVIDPSRACIVGGSYGGYAALAGVTVQQGIYRCAVAIAPVTDLNLFLRDKEFDRKRNSLRYWKEFMGVEGTGDDSLDEIAPYVLAKRADAPIMLIHGSDDTVVEIVQSERMAKKLRSAKKPYEFIEIDGADHFLSRESTRQRVLAESMRFVLENNPPEIGVKRD</sequence>
<dbReference type="EMBL" id="PQGG01000009">
    <property type="protein sequence ID" value="POP53975.1"/>
    <property type="molecule type" value="Genomic_DNA"/>
</dbReference>
<dbReference type="PANTHER" id="PTHR42776">
    <property type="entry name" value="SERINE PEPTIDASE S9 FAMILY MEMBER"/>
    <property type="match status" value="1"/>
</dbReference>
<protein>
    <submittedName>
        <fullName evidence="4">S9 family peptidase</fullName>
    </submittedName>
</protein>
<evidence type="ECO:0000313" key="4">
    <source>
        <dbReference type="EMBL" id="POP53975.1"/>
    </source>
</evidence>
<dbReference type="PANTHER" id="PTHR42776:SF27">
    <property type="entry name" value="DIPEPTIDYL PEPTIDASE FAMILY MEMBER 6"/>
    <property type="match status" value="1"/>
</dbReference>
<dbReference type="GO" id="GO:0004252">
    <property type="term" value="F:serine-type endopeptidase activity"/>
    <property type="evidence" value="ECO:0007669"/>
    <property type="project" value="TreeGrafter"/>
</dbReference>
<dbReference type="Proteomes" id="UP000237222">
    <property type="component" value="Unassembled WGS sequence"/>
</dbReference>
<keyword evidence="1" id="KW-0378">Hydrolase</keyword>
<dbReference type="SUPFAM" id="SSF53474">
    <property type="entry name" value="alpha/beta-Hydrolases"/>
    <property type="match status" value="1"/>
</dbReference>
<gene>
    <name evidence="4" type="ORF">C0068_03805</name>
</gene>
<evidence type="ECO:0000313" key="5">
    <source>
        <dbReference type="Proteomes" id="UP000237222"/>
    </source>
</evidence>
<dbReference type="AlphaFoldDB" id="A0A2S4HJ02"/>
<dbReference type="GO" id="GO:0006508">
    <property type="term" value="P:proteolysis"/>
    <property type="evidence" value="ECO:0007669"/>
    <property type="project" value="InterPro"/>
</dbReference>
<keyword evidence="2" id="KW-0732">Signal</keyword>
<dbReference type="Gene3D" id="3.40.50.1820">
    <property type="entry name" value="alpha/beta hydrolase"/>
    <property type="match status" value="1"/>
</dbReference>
<dbReference type="InterPro" id="IPR001375">
    <property type="entry name" value="Peptidase_S9_cat"/>
</dbReference>
<proteinExistence type="predicted"/>
<feature type="signal peptide" evidence="2">
    <location>
        <begin position="1"/>
        <end position="21"/>
    </location>
</feature>
<accession>A0A2S4HJ02</accession>
<dbReference type="InterPro" id="IPR029058">
    <property type="entry name" value="AB_hydrolase_fold"/>
</dbReference>
<evidence type="ECO:0000259" key="3">
    <source>
        <dbReference type="Pfam" id="PF00326"/>
    </source>
</evidence>
<dbReference type="SUPFAM" id="SSF82171">
    <property type="entry name" value="DPP6 N-terminal domain-like"/>
    <property type="match status" value="1"/>
</dbReference>
<reference evidence="4" key="1">
    <citation type="submission" date="2018-01" db="EMBL/GenBank/DDBJ databases">
        <authorList>
            <person name="Yu X.-D."/>
        </authorList>
    </citation>
    <scope>NUCLEOTIDE SEQUENCE</scope>
    <source>
        <strain evidence="4">ZX-21</strain>
    </source>
</reference>
<comment type="caution">
    <text evidence="4">The sequence shown here is derived from an EMBL/GenBank/DDBJ whole genome shotgun (WGS) entry which is preliminary data.</text>
</comment>
<evidence type="ECO:0000256" key="2">
    <source>
        <dbReference type="SAM" id="SignalP"/>
    </source>
</evidence>
<evidence type="ECO:0000256" key="1">
    <source>
        <dbReference type="ARBA" id="ARBA00022801"/>
    </source>
</evidence>
<organism evidence="4 5">
    <name type="scientific">Zhongshania marina</name>
    <dbReference type="NCBI Taxonomy" id="2304603"/>
    <lineage>
        <taxon>Bacteria</taxon>
        <taxon>Pseudomonadati</taxon>
        <taxon>Pseudomonadota</taxon>
        <taxon>Gammaproteobacteria</taxon>
        <taxon>Cellvibrionales</taxon>
        <taxon>Spongiibacteraceae</taxon>
        <taxon>Zhongshania</taxon>
    </lineage>
</organism>
<feature type="domain" description="Peptidase S9 prolyl oligopeptidase catalytic" evidence="3">
    <location>
        <begin position="445"/>
        <end position="655"/>
    </location>
</feature>